<keyword evidence="1" id="KW-0812">Transmembrane</keyword>
<gene>
    <name evidence="2" type="ORF">GCM10009827_013410</name>
</gene>
<evidence type="ECO:0000313" key="3">
    <source>
        <dbReference type="Proteomes" id="UP001501470"/>
    </source>
</evidence>
<dbReference type="Proteomes" id="UP001501470">
    <property type="component" value="Unassembled WGS sequence"/>
</dbReference>
<dbReference type="RefSeq" id="WP_344500564.1">
    <property type="nucleotide sequence ID" value="NZ_BAAAQD010000001.1"/>
</dbReference>
<sequence>MVGGPGSAAGPVVTGVPDPGVVVGAAIWDVLGSRAAWPWWTASACLGLFTARWVPMPDAAHGWLTLAYVVACAALLPTPFGCGRFQRPFRSQL</sequence>
<accession>A0ABN1ZQJ6</accession>
<name>A0ABN1ZQJ6_9ACTN</name>
<comment type="caution">
    <text evidence="2">The sequence shown here is derived from an EMBL/GenBank/DDBJ whole genome shotgun (WGS) entry which is preliminary data.</text>
</comment>
<evidence type="ECO:0000313" key="2">
    <source>
        <dbReference type="EMBL" id="GAA1502222.1"/>
    </source>
</evidence>
<feature type="transmembrane region" description="Helical" evidence="1">
    <location>
        <begin position="60"/>
        <end position="82"/>
    </location>
</feature>
<dbReference type="EMBL" id="BAAAQD010000001">
    <property type="protein sequence ID" value="GAA1502222.1"/>
    <property type="molecule type" value="Genomic_DNA"/>
</dbReference>
<reference evidence="2 3" key="1">
    <citation type="journal article" date="2019" name="Int. J. Syst. Evol. Microbiol.">
        <title>The Global Catalogue of Microorganisms (GCM) 10K type strain sequencing project: providing services to taxonomists for standard genome sequencing and annotation.</title>
        <authorList>
            <consortium name="The Broad Institute Genomics Platform"/>
            <consortium name="The Broad Institute Genome Sequencing Center for Infectious Disease"/>
            <person name="Wu L."/>
            <person name="Ma J."/>
        </authorList>
    </citation>
    <scope>NUCLEOTIDE SEQUENCE [LARGE SCALE GENOMIC DNA]</scope>
    <source>
        <strain evidence="2 3">JCM 15933</strain>
    </source>
</reference>
<proteinExistence type="predicted"/>
<organism evidence="2 3">
    <name type="scientific">Dactylosporangium maewongense</name>
    <dbReference type="NCBI Taxonomy" id="634393"/>
    <lineage>
        <taxon>Bacteria</taxon>
        <taxon>Bacillati</taxon>
        <taxon>Actinomycetota</taxon>
        <taxon>Actinomycetes</taxon>
        <taxon>Micromonosporales</taxon>
        <taxon>Micromonosporaceae</taxon>
        <taxon>Dactylosporangium</taxon>
    </lineage>
</organism>
<keyword evidence="3" id="KW-1185">Reference proteome</keyword>
<keyword evidence="1" id="KW-0472">Membrane</keyword>
<protein>
    <submittedName>
        <fullName evidence="2">Uncharacterized protein</fullName>
    </submittedName>
</protein>
<keyword evidence="1" id="KW-1133">Transmembrane helix</keyword>
<evidence type="ECO:0000256" key="1">
    <source>
        <dbReference type="SAM" id="Phobius"/>
    </source>
</evidence>